<dbReference type="PANTHER" id="PTHR21310">
    <property type="entry name" value="AMINOGLYCOSIDE PHOSPHOTRANSFERASE-RELATED-RELATED"/>
    <property type="match status" value="1"/>
</dbReference>
<dbReference type="OrthoDB" id="10003767at2759"/>
<sequence length="508" mass="55661">MPTTTTINSLGSSDPTFTLSINNTAILNPSHFANMSTAQDYHSDEWTDTDSEINSDDLVEIDSDEGSEAGSEAGSDDSSDDSSDDDSDDGSELDRDVFGPLVDISEDSILALATRVAKGVLPVLPGKAELLNTVSGSYNIVHIVQLETVKLVIRIPATGWGDGMTKAAEDALSSQVATMRFIKEQTGAPVPEVYSWDPTNNNEIGAPFICMSFVTGETVSSVWFKDSMDESAREQFRLNILTSTAAIMAKFSTMTFDKIGSLMQAEDGSIFIGPVFEWDENDDGSVHAKATRTYFSTDEFMACSIAPSTKDDNSWGRAEDKLLKVLLENAPFLRSHSHFVLCPPDFDSQNVLVDEQGNVTGLIDWDHCQTVPPQLGYACYPGWITRDWDPLMYGWPHSPGFEDSPQDLQRYRAHFNKEMCKELSGQGDSALTQDSHIAEAIAIAAFSSMNRLEICRKFVEVALNVDKGKSLSVVLDIGDDDLNKEDWEELKDKLKALVCSSATPSREG</sequence>
<evidence type="ECO:0000256" key="1">
    <source>
        <dbReference type="SAM" id="MobiDB-lite"/>
    </source>
</evidence>
<dbReference type="GeneID" id="59320681"/>
<comment type="caution">
    <text evidence="3">The sequence shown here is derived from an EMBL/GenBank/DDBJ whole genome shotgun (WGS) entry which is preliminary data.</text>
</comment>
<feature type="compositionally biased region" description="Acidic residues" evidence="1">
    <location>
        <begin position="74"/>
        <end position="91"/>
    </location>
</feature>
<reference evidence="3 4" key="1">
    <citation type="submission" date="2020-05" db="EMBL/GenBank/DDBJ databases">
        <title>Identification and distribution of gene clusters putatively required for synthesis of sphingolipid metabolism inhibitors in phylogenetically diverse species of the filamentous fungus Fusarium.</title>
        <authorList>
            <person name="Kim H.-S."/>
            <person name="Busman M."/>
            <person name="Brown D.W."/>
            <person name="Divon H."/>
            <person name="Uhlig S."/>
            <person name="Proctor R.H."/>
        </authorList>
    </citation>
    <scope>NUCLEOTIDE SEQUENCE [LARGE SCALE GENOMIC DNA]</scope>
    <source>
        <strain evidence="3 4">NRRL 66333</strain>
    </source>
</reference>
<dbReference type="InterPro" id="IPR051678">
    <property type="entry name" value="AGP_Transferase"/>
</dbReference>
<dbReference type="Gene3D" id="3.90.1200.10">
    <property type="match status" value="1"/>
</dbReference>
<keyword evidence="4" id="KW-1185">Reference proteome</keyword>
<dbReference type="InterPro" id="IPR002575">
    <property type="entry name" value="Aminoglycoside_PTrfase"/>
</dbReference>
<proteinExistence type="predicted"/>
<dbReference type="AlphaFoldDB" id="A0A8H5PUQ7"/>
<feature type="region of interest" description="Disordered" evidence="1">
    <location>
        <begin position="63"/>
        <end position="98"/>
    </location>
</feature>
<gene>
    <name evidence="3" type="ORF">FSUBG_7637</name>
</gene>
<evidence type="ECO:0000259" key="2">
    <source>
        <dbReference type="Pfam" id="PF01636"/>
    </source>
</evidence>
<accession>A0A8H5PUQ7</accession>
<dbReference type="InterPro" id="IPR011009">
    <property type="entry name" value="Kinase-like_dom_sf"/>
</dbReference>
<feature type="domain" description="Aminoglycoside phosphotransferase" evidence="2">
    <location>
        <begin position="168"/>
        <end position="374"/>
    </location>
</feature>
<organism evidence="3 4">
    <name type="scientific">Gibberella subglutinans</name>
    <name type="common">Fusarium subglutinans</name>
    <dbReference type="NCBI Taxonomy" id="42677"/>
    <lineage>
        <taxon>Eukaryota</taxon>
        <taxon>Fungi</taxon>
        <taxon>Dikarya</taxon>
        <taxon>Ascomycota</taxon>
        <taxon>Pezizomycotina</taxon>
        <taxon>Sordariomycetes</taxon>
        <taxon>Hypocreomycetidae</taxon>
        <taxon>Hypocreales</taxon>
        <taxon>Nectriaceae</taxon>
        <taxon>Fusarium</taxon>
        <taxon>Fusarium fujikuroi species complex</taxon>
    </lineage>
</organism>
<protein>
    <submittedName>
        <fullName evidence="3">Altered inheritance of mitochondria 9 mitochondrial</fullName>
    </submittedName>
</protein>
<dbReference type="SUPFAM" id="SSF56112">
    <property type="entry name" value="Protein kinase-like (PK-like)"/>
    <property type="match status" value="1"/>
</dbReference>
<dbReference type="EMBL" id="JAAOAV010000099">
    <property type="protein sequence ID" value="KAF5602586.1"/>
    <property type="molecule type" value="Genomic_DNA"/>
</dbReference>
<name>A0A8H5PUQ7_GIBSU</name>
<dbReference type="Proteomes" id="UP000547976">
    <property type="component" value="Unassembled WGS sequence"/>
</dbReference>
<dbReference type="PANTHER" id="PTHR21310:SF51">
    <property type="entry name" value="AMINOGLYCOSIDE PHOSPHOTRANSFERASE DOMAIN-CONTAINING PROTEIN"/>
    <property type="match status" value="1"/>
</dbReference>
<dbReference type="Pfam" id="PF01636">
    <property type="entry name" value="APH"/>
    <property type="match status" value="1"/>
</dbReference>
<evidence type="ECO:0000313" key="4">
    <source>
        <dbReference type="Proteomes" id="UP000547976"/>
    </source>
</evidence>
<dbReference type="RefSeq" id="XP_036536823.1">
    <property type="nucleotide sequence ID" value="XM_036685963.1"/>
</dbReference>
<evidence type="ECO:0000313" key="3">
    <source>
        <dbReference type="EMBL" id="KAF5602586.1"/>
    </source>
</evidence>
<dbReference type="Gene3D" id="3.30.200.20">
    <property type="entry name" value="Phosphorylase Kinase, domain 1"/>
    <property type="match status" value="1"/>
</dbReference>